<comment type="caution">
    <text evidence="2">The sequence shown here is derived from an EMBL/GenBank/DDBJ whole genome shotgun (WGS) entry which is preliminary data.</text>
</comment>
<evidence type="ECO:0000256" key="1">
    <source>
        <dbReference type="SAM" id="MobiDB-lite"/>
    </source>
</evidence>
<accession>A0A821EWD3</accession>
<feature type="region of interest" description="Disordered" evidence="1">
    <location>
        <begin position="17"/>
        <end position="38"/>
    </location>
</feature>
<sequence length="50" mass="5539">HSESFLASVIDRAVPKRPQYPNAEDRITTSNTKPLSHNQRFGTVTITSAV</sequence>
<dbReference type="AlphaFoldDB" id="A0A821EWD3"/>
<keyword evidence="3" id="KW-1185">Reference proteome</keyword>
<dbReference type="EMBL" id="CAJOBP010029082">
    <property type="protein sequence ID" value="CAF4642707.1"/>
    <property type="molecule type" value="Genomic_DNA"/>
</dbReference>
<evidence type="ECO:0000313" key="3">
    <source>
        <dbReference type="Proteomes" id="UP000663873"/>
    </source>
</evidence>
<feature type="compositionally biased region" description="Polar residues" evidence="1">
    <location>
        <begin position="28"/>
        <end position="38"/>
    </location>
</feature>
<feature type="non-terminal residue" evidence="2">
    <location>
        <position position="1"/>
    </location>
</feature>
<proteinExistence type="predicted"/>
<name>A0A821EWD3_9BILA</name>
<gene>
    <name evidence="2" type="ORF">UJA718_LOCUS33230</name>
</gene>
<evidence type="ECO:0000313" key="2">
    <source>
        <dbReference type="EMBL" id="CAF4642707.1"/>
    </source>
</evidence>
<organism evidence="2 3">
    <name type="scientific">Rotaria socialis</name>
    <dbReference type="NCBI Taxonomy" id="392032"/>
    <lineage>
        <taxon>Eukaryota</taxon>
        <taxon>Metazoa</taxon>
        <taxon>Spiralia</taxon>
        <taxon>Gnathifera</taxon>
        <taxon>Rotifera</taxon>
        <taxon>Eurotatoria</taxon>
        <taxon>Bdelloidea</taxon>
        <taxon>Philodinida</taxon>
        <taxon>Philodinidae</taxon>
        <taxon>Rotaria</taxon>
    </lineage>
</organism>
<protein>
    <submittedName>
        <fullName evidence="2">Uncharacterized protein</fullName>
    </submittedName>
</protein>
<reference evidence="2" key="1">
    <citation type="submission" date="2021-02" db="EMBL/GenBank/DDBJ databases">
        <authorList>
            <person name="Nowell W R."/>
        </authorList>
    </citation>
    <scope>NUCLEOTIDE SEQUENCE</scope>
</reference>
<dbReference type="Proteomes" id="UP000663873">
    <property type="component" value="Unassembled WGS sequence"/>
</dbReference>